<evidence type="ECO:0000256" key="1">
    <source>
        <dbReference type="SAM" id="MobiDB-lite"/>
    </source>
</evidence>
<dbReference type="MGI" id="MGI:2139742">
    <property type="gene designation" value="AI504432"/>
</dbReference>
<evidence type="ECO:0000313" key="2">
    <source>
        <dbReference type="EMBL" id="BAC30253.1"/>
    </source>
</evidence>
<organism evidence="2">
    <name type="scientific">Mus musculus</name>
    <name type="common">Mouse</name>
    <dbReference type="NCBI Taxonomy" id="10090"/>
    <lineage>
        <taxon>Eukaryota</taxon>
        <taxon>Metazoa</taxon>
        <taxon>Chordata</taxon>
        <taxon>Craniata</taxon>
        <taxon>Vertebrata</taxon>
        <taxon>Euteleostomi</taxon>
        <taxon>Mammalia</taxon>
        <taxon>Eutheria</taxon>
        <taxon>Euarchontoglires</taxon>
        <taxon>Glires</taxon>
        <taxon>Rodentia</taxon>
        <taxon>Myomorpha</taxon>
        <taxon>Muroidea</taxon>
        <taxon>Muridae</taxon>
        <taxon>Murinae</taxon>
        <taxon>Mus</taxon>
        <taxon>Mus</taxon>
    </lineage>
</organism>
<reference evidence="2" key="8">
    <citation type="journal article" date="2005" name="Science">
        <title>Antisense Transcription in the Mammalian Transcriptome.</title>
        <authorList>
            <consortium name="RIKEN Genome Exploration Research Group and Genome Science Group (Genome Network Project Core Group) and the FANTOM Consortium"/>
        </authorList>
    </citation>
    <scope>NUCLEOTIDE SEQUENCE</scope>
    <source>
        <strain evidence="2">C57BL/6J</strain>
        <tissue evidence="2">Hypothalamus</tissue>
    </source>
</reference>
<evidence type="ECO:0000313" key="3">
    <source>
        <dbReference type="MGI" id="MGI:2139742"/>
    </source>
</evidence>
<reference evidence="2" key="7">
    <citation type="journal article" date="2005" name="Science">
        <title>The Transcriptional Landscape of the Mammalian Genome.</title>
        <authorList>
            <consortium name="The FANTOM Consortium"/>
            <consortium name="Riken Genome Exploration Research Group and Genome Science Group (Genome Network Project Core Group)"/>
        </authorList>
    </citation>
    <scope>NUCLEOTIDE SEQUENCE</scope>
    <source>
        <strain evidence="2">C57BL/6J</strain>
        <tissue evidence="2">Hypothalamus</tissue>
    </source>
</reference>
<sequence>MLRAASRQTESGPLRAPHKELQRDPDQMDAQFQAAWMRVQWQLHTSVSVHIRGYISTDASYDGKNSKLEGTLHITSGTNEIEQEIKRNIKIKKIVNVKVSCQPIDILVESNCPKAIISVTDKDSLVCVSSKPTTVVVFFH</sequence>
<feature type="compositionally biased region" description="Polar residues" evidence="1">
    <location>
        <begin position="1"/>
        <end position="11"/>
    </location>
</feature>
<protein>
    <submittedName>
        <fullName evidence="2">Uncharacterized protein</fullName>
    </submittedName>
</protein>
<reference evidence="2" key="2">
    <citation type="journal article" date="2000" name="Genome Res.">
        <title>Normalization and subtraction of cap-trapper-selected cDNAs to prepare full-length cDNA libraries for rapid discovery of new genes.</title>
        <authorList>
            <person name="Carninci P."/>
            <person name="Shibata Y."/>
            <person name="Hayatsu N."/>
            <person name="Sugahara Y."/>
            <person name="Shibata K."/>
            <person name="Itoh M."/>
            <person name="Konno H."/>
            <person name="Okazaki Y."/>
            <person name="Muramatsu M."/>
            <person name="Hayashizaki Y."/>
        </authorList>
    </citation>
    <scope>NUCLEOTIDE SEQUENCE</scope>
    <source>
        <strain evidence="2">C57BL/6J</strain>
        <tissue evidence="2">Hypothalamus</tissue>
    </source>
</reference>
<reference evidence="2" key="6">
    <citation type="journal article" date="2002" name="Nature">
        <title>Analysis of the mouse transcriptome based on functional annotation of 60,770 full-length cDNAs.</title>
        <authorList>
            <consortium name="The FANTOM Consortium and the RIKEN Genome Exploration Research Group Phase I and II Team"/>
        </authorList>
    </citation>
    <scope>NUCLEOTIDE SEQUENCE</scope>
    <source>
        <strain evidence="2">C57BL/6J</strain>
        <tissue evidence="2">Hypothalamus</tissue>
    </source>
</reference>
<dbReference type="UCSC" id="uc008qwq.2">
    <property type="organism name" value="mouse"/>
</dbReference>
<reference evidence="2" key="3">
    <citation type="journal article" date="2000" name="Genome Res.">
        <title>RIKEN integrated sequence analysis (RISA) system--384-format sequencing pipeline with 384 multicapillary sequencer.</title>
        <authorList>
            <person name="Shibata K."/>
            <person name="Itoh M."/>
            <person name="Aizawa K."/>
            <person name="Nagaoka S."/>
            <person name="Sasaki N."/>
            <person name="Carninci P."/>
            <person name="Konno H."/>
            <person name="Akiyama J."/>
            <person name="Nishi K."/>
            <person name="Kitsunai T."/>
            <person name="Tashiro H."/>
            <person name="Itoh M."/>
            <person name="Sumi N."/>
            <person name="Ishii Y."/>
            <person name="Nakamura S."/>
            <person name="Hazama M."/>
            <person name="Nishine T."/>
            <person name="Harada A."/>
            <person name="Yamamoto R."/>
            <person name="Matsumoto H."/>
            <person name="Sakaguchi S."/>
            <person name="Ikegami T."/>
            <person name="Kashiwagi K."/>
            <person name="Fujiwake S."/>
            <person name="Inoue K."/>
            <person name="Togawa Y."/>
            <person name="Izawa M."/>
            <person name="Ohara E."/>
            <person name="Watahiki M."/>
            <person name="Yoneda Y."/>
            <person name="Ishikawa T."/>
            <person name="Ozawa K."/>
            <person name="Tanaka T."/>
            <person name="Matsuura S."/>
            <person name="Kawai J."/>
            <person name="Okazaki Y."/>
            <person name="Muramatsu M."/>
            <person name="Inoue Y."/>
            <person name="Kira A."/>
            <person name="Hayashizaki Y."/>
        </authorList>
    </citation>
    <scope>NUCLEOTIDE SEQUENCE</scope>
    <source>
        <strain evidence="2">C57BL/6J</strain>
        <tissue evidence="2">Hypothalamus</tissue>
    </source>
</reference>
<proteinExistence type="evidence at transcript level"/>
<feature type="region of interest" description="Disordered" evidence="1">
    <location>
        <begin position="1"/>
        <end position="26"/>
    </location>
</feature>
<feature type="compositionally biased region" description="Basic and acidic residues" evidence="1">
    <location>
        <begin position="17"/>
        <end position="26"/>
    </location>
</feature>
<accession>Q8CAB2</accession>
<dbReference type="AlphaFoldDB" id="Q8CAB2"/>
<gene>
    <name evidence="3" type="primary">AI504432</name>
</gene>
<reference evidence="2" key="5">
    <citation type="submission" date="2001-07" db="EMBL/GenBank/DDBJ databases">
        <authorList>
            <person name="Adachi J."/>
            <person name="Aizawa K."/>
            <person name="Akimura T."/>
            <person name="Arakawa T."/>
            <person name="Bono H."/>
            <person name="Carninci P."/>
            <person name="Fukuda S."/>
            <person name="Furuno M."/>
            <person name="Hanagaki T."/>
            <person name="Hara A."/>
            <person name="Hashizume W."/>
            <person name="Hayashida K."/>
            <person name="Hayatsu N."/>
            <person name="Hiramoto K."/>
            <person name="Hiraoka T."/>
            <person name="Hirozane T."/>
            <person name="Hori F."/>
            <person name="Imotani K."/>
            <person name="Ishii Y."/>
            <person name="Itoh M."/>
            <person name="Kagawa I."/>
            <person name="Kasukawa T."/>
            <person name="Katoh H."/>
            <person name="Kawai J."/>
            <person name="Kojima Y."/>
            <person name="Kondo S."/>
            <person name="Konno H."/>
            <person name="Kouda M."/>
            <person name="Koya S."/>
            <person name="Kurihara C."/>
            <person name="Matsuyama T."/>
            <person name="Miyazaki A."/>
            <person name="Murata M."/>
            <person name="Nakamura M."/>
            <person name="Nishi K."/>
            <person name="Nomura K."/>
            <person name="Numazaki R."/>
            <person name="Ohno M."/>
            <person name="Ohsato N."/>
            <person name="Okazaki Y."/>
            <person name="Saito R."/>
            <person name="Saitoh H."/>
            <person name="Sakai C."/>
            <person name="Sakai K."/>
            <person name="Sakazume N."/>
            <person name="Sano H."/>
            <person name="Sasaki D."/>
            <person name="Shibata K."/>
            <person name="Shinagawa A."/>
            <person name="Shiraki T."/>
            <person name="Sogabe Y."/>
            <person name="Tagami M."/>
            <person name="Tagawa A."/>
            <person name="Takahashi F."/>
            <person name="Takaku-Akahira S."/>
            <person name="Takeda Y."/>
            <person name="Tanaka T."/>
            <person name="Tomaru A."/>
            <person name="Toya T."/>
            <person name="Yasunishi A."/>
            <person name="Muramatsu M."/>
            <person name="Hayashizaki Y."/>
        </authorList>
    </citation>
    <scope>NUCLEOTIDE SEQUENCE</scope>
    <source>
        <strain evidence="2">C57BL/6J</strain>
        <tissue evidence="2">Hypothalamus</tissue>
    </source>
</reference>
<dbReference type="AGR" id="MGI:2139742"/>
<reference evidence="2" key="1">
    <citation type="journal article" date="1999" name="Methods Enzymol.">
        <title>High-efficiency full-length cDNA cloning.</title>
        <authorList>
            <person name="Carninci P."/>
            <person name="Hayashizaki Y."/>
        </authorList>
    </citation>
    <scope>NUCLEOTIDE SEQUENCE</scope>
    <source>
        <strain evidence="2">C57BL/6J</strain>
        <tissue evidence="2">Hypothalamus</tissue>
    </source>
</reference>
<name>Q8CAB2_MOUSE</name>
<reference evidence="2" key="4">
    <citation type="journal article" date="2001" name="Nature">
        <title>Functional annotation of a full-length mouse cDNA collection.</title>
        <authorList>
            <consortium name="The RIKEN Genome Exploration Research Group Phase II Team and the FANTOM Consortium"/>
        </authorList>
    </citation>
    <scope>NUCLEOTIDE SEQUENCE</scope>
    <source>
        <strain evidence="2">C57BL/6J</strain>
        <tissue evidence="2">Hypothalamus</tissue>
    </source>
</reference>
<dbReference type="EMBL" id="AK039146">
    <property type="protein sequence ID" value="BAC30253.1"/>
    <property type="molecule type" value="mRNA"/>
</dbReference>